<evidence type="ECO:0000313" key="11">
    <source>
        <dbReference type="EMBL" id="CAG9320195.1"/>
    </source>
</evidence>
<comment type="caution">
    <text evidence="11">The sequence shown here is derived from an EMBL/GenBank/DDBJ whole genome shotgun (WGS) entry which is preliminary data.</text>
</comment>
<dbReference type="PROSITE" id="PS50089">
    <property type="entry name" value="ZF_RING_2"/>
    <property type="match status" value="1"/>
</dbReference>
<proteinExistence type="predicted"/>
<name>A0AAU9J040_9CILI</name>
<evidence type="ECO:0000256" key="8">
    <source>
        <dbReference type="PROSITE-ProRule" id="PRU00175"/>
    </source>
</evidence>
<evidence type="ECO:0000256" key="3">
    <source>
        <dbReference type="ARBA" id="ARBA00022723"/>
    </source>
</evidence>
<dbReference type="Gene3D" id="2.60.120.260">
    <property type="entry name" value="Galactose-binding domain-like"/>
    <property type="match status" value="1"/>
</dbReference>
<dbReference type="GO" id="GO:0008270">
    <property type="term" value="F:zinc ion binding"/>
    <property type="evidence" value="ECO:0007669"/>
    <property type="project" value="UniProtKB-KW"/>
</dbReference>
<evidence type="ECO:0000256" key="5">
    <source>
        <dbReference type="ARBA" id="ARBA00022833"/>
    </source>
</evidence>
<keyword evidence="7 9" id="KW-0472">Membrane</keyword>
<evidence type="ECO:0000256" key="7">
    <source>
        <dbReference type="ARBA" id="ARBA00023136"/>
    </source>
</evidence>
<gene>
    <name evidence="11" type="ORF">BSTOLATCC_MIC25427</name>
</gene>
<dbReference type="Pfam" id="PF13639">
    <property type="entry name" value="zf-RING_2"/>
    <property type="match status" value="1"/>
</dbReference>
<dbReference type="InterPro" id="IPR013083">
    <property type="entry name" value="Znf_RING/FYVE/PHD"/>
</dbReference>
<feature type="domain" description="RING-type" evidence="10">
    <location>
        <begin position="374"/>
        <end position="415"/>
    </location>
</feature>
<comment type="subcellular location">
    <subcellularLocation>
        <location evidence="1">Membrane</location>
    </subcellularLocation>
</comment>
<keyword evidence="3" id="KW-0479">Metal-binding</keyword>
<keyword evidence="12" id="KW-1185">Reference proteome</keyword>
<evidence type="ECO:0000256" key="6">
    <source>
        <dbReference type="ARBA" id="ARBA00022989"/>
    </source>
</evidence>
<evidence type="ECO:0000256" key="9">
    <source>
        <dbReference type="SAM" id="Phobius"/>
    </source>
</evidence>
<dbReference type="GO" id="GO:0016020">
    <property type="term" value="C:membrane"/>
    <property type="evidence" value="ECO:0007669"/>
    <property type="project" value="UniProtKB-SubCell"/>
</dbReference>
<dbReference type="InterPro" id="IPR000742">
    <property type="entry name" value="EGF"/>
</dbReference>
<dbReference type="SMART" id="SM00184">
    <property type="entry name" value="RING"/>
    <property type="match status" value="1"/>
</dbReference>
<protein>
    <recommendedName>
        <fullName evidence="10">RING-type domain-containing protein</fullName>
    </recommendedName>
</protein>
<dbReference type="EMBL" id="CAJZBQ010000024">
    <property type="protein sequence ID" value="CAG9320195.1"/>
    <property type="molecule type" value="Genomic_DNA"/>
</dbReference>
<dbReference type="SUPFAM" id="SSF57850">
    <property type="entry name" value="RING/U-box"/>
    <property type="match status" value="1"/>
</dbReference>
<accession>A0AAU9J040</accession>
<evidence type="ECO:0000256" key="2">
    <source>
        <dbReference type="ARBA" id="ARBA00022692"/>
    </source>
</evidence>
<dbReference type="AlphaFoldDB" id="A0AAU9J040"/>
<dbReference type="PANTHER" id="PTHR46539">
    <property type="entry name" value="E3 UBIQUITIN-PROTEIN LIGASE ATL42"/>
    <property type="match status" value="1"/>
</dbReference>
<reference evidence="11" key="1">
    <citation type="submission" date="2021-09" db="EMBL/GenBank/DDBJ databases">
        <authorList>
            <consortium name="AG Swart"/>
            <person name="Singh M."/>
            <person name="Singh A."/>
            <person name="Seah K."/>
            <person name="Emmerich C."/>
        </authorList>
    </citation>
    <scope>NUCLEOTIDE SEQUENCE</scope>
    <source>
        <strain evidence="11">ATCC30299</strain>
    </source>
</reference>
<keyword evidence="5" id="KW-0862">Zinc</keyword>
<sequence length="449" mass="51745">MEFIMLILKIKFLFSLYIMYRNAFFFFSLFLFLSWSKLLLSGSYTSPGTYQIDISNDLALAYIYIELYNYSPEIPLLSANIGSSSDIVWNPTNSSWKCDASYIDWNSWIFNKTYSHLLLQPLGRLSKEKTAYITISFHSNMNIMYNLYVNSYNNPVCPNSCSNNGKCDQGICKCDDGFGDDDCSVTLIELELNKAYGVIAINKYKYTEIGHVKGEDLECRFFKYDYGNVTVYFKNSGDGISSLPTAKDYSKFCEVNTANQETVCEYSLAKYNSSKWYISMILNQIDSSAMVSILCSTEEKSRSLWTLLWVLLSLGILIIAIIIAVIAFRRLRKKSQVVPIIEPRVPDPNERQKLNEKFPCVSYEDLKLKTEEKCSICQESFTSSSIVRKLECQHLFHQRCIDVWFDTSTFCPLCKKDYKPLLDQYERTHTNVSGLSINLDVSERTWLTQ</sequence>
<dbReference type="Gene3D" id="3.30.40.10">
    <property type="entry name" value="Zinc/RING finger domain, C3HC4 (zinc finger)"/>
    <property type="match status" value="1"/>
</dbReference>
<evidence type="ECO:0000259" key="10">
    <source>
        <dbReference type="PROSITE" id="PS50089"/>
    </source>
</evidence>
<evidence type="ECO:0000256" key="1">
    <source>
        <dbReference type="ARBA" id="ARBA00004370"/>
    </source>
</evidence>
<evidence type="ECO:0000256" key="4">
    <source>
        <dbReference type="ARBA" id="ARBA00022771"/>
    </source>
</evidence>
<dbReference type="PANTHER" id="PTHR46539:SF1">
    <property type="entry name" value="E3 UBIQUITIN-PROTEIN LIGASE ATL42"/>
    <property type="match status" value="1"/>
</dbReference>
<organism evidence="11 12">
    <name type="scientific">Blepharisma stoltei</name>
    <dbReference type="NCBI Taxonomy" id="1481888"/>
    <lineage>
        <taxon>Eukaryota</taxon>
        <taxon>Sar</taxon>
        <taxon>Alveolata</taxon>
        <taxon>Ciliophora</taxon>
        <taxon>Postciliodesmatophora</taxon>
        <taxon>Heterotrichea</taxon>
        <taxon>Heterotrichida</taxon>
        <taxon>Blepharismidae</taxon>
        <taxon>Blepharisma</taxon>
    </lineage>
</organism>
<keyword evidence="2 9" id="KW-0812">Transmembrane</keyword>
<keyword evidence="4 8" id="KW-0863">Zinc-finger</keyword>
<dbReference type="Proteomes" id="UP001162131">
    <property type="component" value="Unassembled WGS sequence"/>
</dbReference>
<keyword evidence="6 9" id="KW-1133">Transmembrane helix</keyword>
<feature type="transmembrane region" description="Helical" evidence="9">
    <location>
        <begin position="304"/>
        <end position="328"/>
    </location>
</feature>
<evidence type="ECO:0000313" key="12">
    <source>
        <dbReference type="Proteomes" id="UP001162131"/>
    </source>
</evidence>
<dbReference type="PROSITE" id="PS01186">
    <property type="entry name" value="EGF_2"/>
    <property type="match status" value="1"/>
</dbReference>
<dbReference type="InterPro" id="IPR001841">
    <property type="entry name" value="Znf_RING"/>
</dbReference>